<dbReference type="InterPro" id="IPR001466">
    <property type="entry name" value="Beta-lactam-related"/>
</dbReference>
<organism evidence="2 3">
    <name type="scientific">Caulobacter vibrioides</name>
    <name type="common">Caulobacter crescentus</name>
    <dbReference type="NCBI Taxonomy" id="155892"/>
    <lineage>
        <taxon>Bacteria</taxon>
        <taxon>Pseudomonadati</taxon>
        <taxon>Pseudomonadota</taxon>
        <taxon>Alphaproteobacteria</taxon>
        <taxon>Caulobacterales</taxon>
        <taxon>Caulobacteraceae</taxon>
        <taxon>Caulobacter</taxon>
    </lineage>
</organism>
<sequence>MITRRPLVAALAAAPWFVSPAQGRSRRADDAQAIDAFVRRALAEVSVVPGLSLAVVRGSEVVMTAGYGVADLETGRPADADTAFYIASSTKAFTALAIAAMAARGAFELDAPLSRWIGDSPFPADLAASVSLSDLLCHRSGLENPPIAYRAAFTGEHTPRVMSALLDATTRSQDTPHGVFRYTNTGYNLATTLIQDRFGLDWRDLVDQEVLRPAGMRRTTARIDGARRRMQVAVGHTPAADGRIAPSPLQKINATMQSAGGLVSTARDMARWLEIQLNDGVLAGKRLFPQGLVASTHRPLVEQQAKFGAYVRDGYGLGWQTGRYGDQRLIHHFGNFAGARAHVSFMPARGVGVAVMANEDVMAGEVTDLVANYVYDRLAGRDDLDAVYNGELTALKIRIDKRRAGLAASRADRARRAWSLGQPNSHYVGSYRNRLMGRLEIAEVDGRLLVRAGPMTALAEAGAEPETVRVELVPMSGQILRFIGADALVLDSQTYERV</sequence>
<dbReference type="PANTHER" id="PTHR46825">
    <property type="entry name" value="D-ALANYL-D-ALANINE-CARBOXYPEPTIDASE/ENDOPEPTIDASE AMPH"/>
    <property type="match status" value="1"/>
</dbReference>
<gene>
    <name evidence="2" type="ORF">CA606_03705</name>
</gene>
<dbReference type="EMBL" id="CP023315">
    <property type="protein sequence ID" value="ATC31528.1"/>
    <property type="molecule type" value="Genomic_DNA"/>
</dbReference>
<dbReference type="AlphaFoldDB" id="A0A290MHN8"/>
<dbReference type="InterPro" id="IPR012338">
    <property type="entry name" value="Beta-lactam/transpept-like"/>
</dbReference>
<accession>A0A290MHN8</accession>
<evidence type="ECO:0000313" key="3">
    <source>
        <dbReference type="Proteomes" id="UP000217311"/>
    </source>
</evidence>
<protein>
    <submittedName>
        <fullName evidence="2">Penicillin-binding protein</fullName>
    </submittedName>
</protein>
<reference evidence="3" key="1">
    <citation type="submission" date="2017-09" db="EMBL/GenBank/DDBJ databases">
        <title>Genome evolution observed in wild isolates of Caulobacter crescentus.</title>
        <authorList>
            <person name="Ely B."/>
            <person name="Wilson K."/>
            <person name="Scott D."/>
        </authorList>
    </citation>
    <scope>NUCLEOTIDE SEQUENCE [LARGE SCALE GENOMIC DNA]</scope>
    <source>
        <strain evidence="3">CB13b1a</strain>
    </source>
</reference>
<evidence type="ECO:0000313" key="2">
    <source>
        <dbReference type="EMBL" id="ATC31528.1"/>
    </source>
</evidence>
<dbReference type="Proteomes" id="UP000217311">
    <property type="component" value="Chromosome"/>
</dbReference>
<dbReference type="SUPFAM" id="SSF56601">
    <property type="entry name" value="beta-lactamase/transpeptidase-like"/>
    <property type="match status" value="1"/>
</dbReference>
<dbReference type="RefSeq" id="WP_096050986.1">
    <property type="nucleotide sequence ID" value="NZ_CP023315.3"/>
</dbReference>
<dbReference type="PANTHER" id="PTHR46825:SF15">
    <property type="entry name" value="BETA-LACTAMASE-RELATED DOMAIN-CONTAINING PROTEIN"/>
    <property type="match status" value="1"/>
</dbReference>
<feature type="domain" description="Beta-lactamase-related" evidence="1">
    <location>
        <begin position="40"/>
        <end position="363"/>
    </location>
</feature>
<dbReference type="Gene3D" id="3.40.710.10">
    <property type="entry name" value="DD-peptidase/beta-lactamase superfamily"/>
    <property type="match status" value="1"/>
</dbReference>
<dbReference type="Pfam" id="PF00144">
    <property type="entry name" value="Beta-lactamase"/>
    <property type="match status" value="1"/>
</dbReference>
<dbReference type="InterPro" id="IPR050491">
    <property type="entry name" value="AmpC-like"/>
</dbReference>
<name>A0A290MHN8_CAUVI</name>
<evidence type="ECO:0000259" key="1">
    <source>
        <dbReference type="Pfam" id="PF00144"/>
    </source>
</evidence>
<proteinExistence type="predicted"/>